<gene>
    <name evidence="1" type="ORF">SAMD00023353_4200460</name>
</gene>
<proteinExistence type="predicted"/>
<keyword evidence="2" id="KW-1185">Reference proteome</keyword>
<evidence type="ECO:0000313" key="1">
    <source>
        <dbReference type="EMBL" id="GAP90204.1"/>
    </source>
</evidence>
<dbReference type="EMBL" id="DF977487">
    <property type="protein sequence ID" value="GAP90204.1"/>
    <property type="molecule type" value="Genomic_DNA"/>
</dbReference>
<name>A0A1W2TP83_ROSNE</name>
<dbReference type="Proteomes" id="UP000054516">
    <property type="component" value="Unassembled WGS sequence"/>
</dbReference>
<dbReference type="OrthoDB" id="4678491at2759"/>
<dbReference type="AlphaFoldDB" id="A0A1W2TP83"/>
<accession>A0A1W2TP83</accession>
<evidence type="ECO:0000313" key="2">
    <source>
        <dbReference type="Proteomes" id="UP000054516"/>
    </source>
</evidence>
<sequence>MSHLTEFSMLLAYIKRRLRYEESSGEKYRDHGRFGGVPVHFPLGIPRPSQVAKFYSNLNAEVEGSQLDPERKTSYRRFISAAYLAHRAADENQPQSGSVWHLEDCLDYITKALRLMERSKEYDDGHPVHWSEVYPPEHRQNGRCPEEHWMLFKLESLLPVLRLSVRIFRLAFPDCEWDEWERSLCHKQWLQQFILDSRASSREQMPLHAPRLVDIIGPSAFQALQRRIEAQRPLALS</sequence>
<protein>
    <submittedName>
        <fullName evidence="1">Uncharacterized protein</fullName>
    </submittedName>
</protein>
<reference evidence="1" key="1">
    <citation type="submission" date="2016-03" db="EMBL/GenBank/DDBJ databases">
        <title>Draft genome sequence of Rosellinia necatrix.</title>
        <authorList>
            <person name="Kanematsu S."/>
        </authorList>
    </citation>
    <scope>NUCLEOTIDE SEQUENCE [LARGE SCALE GENOMIC DNA]</scope>
    <source>
        <strain evidence="1">W97</strain>
    </source>
</reference>
<organism evidence="1">
    <name type="scientific">Rosellinia necatrix</name>
    <name type="common">White root-rot fungus</name>
    <dbReference type="NCBI Taxonomy" id="77044"/>
    <lineage>
        <taxon>Eukaryota</taxon>
        <taxon>Fungi</taxon>
        <taxon>Dikarya</taxon>
        <taxon>Ascomycota</taxon>
        <taxon>Pezizomycotina</taxon>
        <taxon>Sordariomycetes</taxon>
        <taxon>Xylariomycetidae</taxon>
        <taxon>Xylariales</taxon>
        <taxon>Xylariaceae</taxon>
        <taxon>Rosellinia</taxon>
    </lineage>
</organism>